<dbReference type="PANTHER" id="PTHR43344">
    <property type="entry name" value="PHOSPHOSERINE PHOSPHATASE"/>
    <property type="match status" value="1"/>
</dbReference>
<keyword evidence="8" id="KW-0460">Magnesium</keyword>
<keyword evidence="14" id="KW-1185">Reference proteome</keyword>
<dbReference type="GO" id="GO:0000287">
    <property type="term" value="F:magnesium ion binding"/>
    <property type="evidence" value="ECO:0007669"/>
    <property type="project" value="TreeGrafter"/>
</dbReference>
<evidence type="ECO:0000256" key="11">
    <source>
        <dbReference type="ARBA" id="ARBA00048523"/>
    </source>
</evidence>
<dbReference type="InterPro" id="IPR036412">
    <property type="entry name" value="HAD-like_sf"/>
</dbReference>
<comment type="catalytic activity">
    <reaction evidence="11">
        <text>O-phospho-D-serine + H2O = D-serine + phosphate</text>
        <dbReference type="Rhea" id="RHEA:24873"/>
        <dbReference type="ChEBI" id="CHEBI:15377"/>
        <dbReference type="ChEBI" id="CHEBI:35247"/>
        <dbReference type="ChEBI" id="CHEBI:43474"/>
        <dbReference type="ChEBI" id="CHEBI:58680"/>
        <dbReference type="EC" id="3.1.3.3"/>
    </reaction>
</comment>
<evidence type="ECO:0000256" key="9">
    <source>
        <dbReference type="ARBA" id="ARBA00023299"/>
    </source>
</evidence>
<keyword evidence="6" id="KW-0479">Metal-binding</keyword>
<keyword evidence="9" id="KW-0718">Serine biosynthesis</keyword>
<evidence type="ECO:0000256" key="6">
    <source>
        <dbReference type="ARBA" id="ARBA00022723"/>
    </source>
</evidence>
<dbReference type="GO" id="GO:0006564">
    <property type="term" value="P:L-serine biosynthetic process"/>
    <property type="evidence" value="ECO:0007669"/>
    <property type="project" value="UniProtKB-KW"/>
</dbReference>
<dbReference type="SUPFAM" id="SSF56784">
    <property type="entry name" value="HAD-like"/>
    <property type="match status" value="1"/>
</dbReference>
<gene>
    <name evidence="13" type="ORF">EAX62_07885</name>
</gene>
<reference evidence="13 14" key="1">
    <citation type="submission" date="2018-10" db="EMBL/GenBank/DDBJ databases">
        <title>Tessaracoccus antarcticuss sp. nov., isolated from sediment.</title>
        <authorList>
            <person name="Zhou L.Y."/>
            <person name="Du Z.J."/>
        </authorList>
    </citation>
    <scope>NUCLEOTIDE SEQUENCE [LARGE SCALE GENOMIC DNA]</scope>
    <source>
        <strain evidence="13 14">JDX10</strain>
    </source>
</reference>
<dbReference type="GO" id="GO:0036424">
    <property type="term" value="F:L-phosphoserine phosphatase activity"/>
    <property type="evidence" value="ECO:0007669"/>
    <property type="project" value="TreeGrafter"/>
</dbReference>
<dbReference type="Gene3D" id="3.40.50.1000">
    <property type="entry name" value="HAD superfamily/HAD-like"/>
    <property type="match status" value="2"/>
</dbReference>
<evidence type="ECO:0000256" key="2">
    <source>
        <dbReference type="ARBA" id="ARBA00005135"/>
    </source>
</evidence>
<dbReference type="Proteomes" id="UP000275256">
    <property type="component" value="Unassembled WGS sequence"/>
</dbReference>
<evidence type="ECO:0000256" key="5">
    <source>
        <dbReference type="ARBA" id="ARBA00022605"/>
    </source>
</evidence>
<evidence type="ECO:0000313" key="14">
    <source>
        <dbReference type="Proteomes" id="UP000275256"/>
    </source>
</evidence>
<dbReference type="EMBL" id="REFW01000002">
    <property type="protein sequence ID" value="RMB60265.1"/>
    <property type="molecule type" value="Genomic_DNA"/>
</dbReference>
<dbReference type="OrthoDB" id="1633110at2"/>
<dbReference type="GO" id="GO:0005737">
    <property type="term" value="C:cytoplasm"/>
    <property type="evidence" value="ECO:0007669"/>
    <property type="project" value="TreeGrafter"/>
</dbReference>
<evidence type="ECO:0000256" key="1">
    <source>
        <dbReference type="ARBA" id="ARBA00001946"/>
    </source>
</evidence>
<protein>
    <recommendedName>
        <fullName evidence="4">phosphoserine phosphatase</fullName>
        <ecNumber evidence="4">3.1.3.3</ecNumber>
    </recommendedName>
</protein>
<keyword evidence="5" id="KW-0028">Amino-acid biosynthesis</keyword>
<keyword evidence="7 13" id="KW-0378">Hydrolase</keyword>
<evidence type="ECO:0000256" key="8">
    <source>
        <dbReference type="ARBA" id="ARBA00022842"/>
    </source>
</evidence>
<dbReference type="PANTHER" id="PTHR43344:SF2">
    <property type="entry name" value="PHOSPHOSERINE PHOSPHATASE"/>
    <property type="match status" value="1"/>
</dbReference>
<evidence type="ECO:0000256" key="7">
    <source>
        <dbReference type="ARBA" id="ARBA00022801"/>
    </source>
</evidence>
<dbReference type="AlphaFoldDB" id="A0A3M0G5U6"/>
<feature type="region of interest" description="Disordered" evidence="12">
    <location>
        <begin position="1"/>
        <end position="21"/>
    </location>
</feature>
<dbReference type="EC" id="3.1.3.3" evidence="4"/>
<accession>A0A3M0G5U6</accession>
<comment type="pathway">
    <text evidence="2">Amino-acid biosynthesis; L-serine biosynthesis; L-serine from 3-phospho-D-glycerate: step 3/3.</text>
</comment>
<evidence type="ECO:0000256" key="3">
    <source>
        <dbReference type="ARBA" id="ARBA00009184"/>
    </source>
</evidence>
<evidence type="ECO:0000256" key="4">
    <source>
        <dbReference type="ARBA" id="ARBA00012640"/>
    </source>
</evidence>
<name>A0A3M0G5U6_9ACTN</name>
<sequence length="420" mass="45597">MTATPSGTVASPAGDLNTSDKKRCPQLELAANWSGDNARLIQDAIDKYGRCSWKAGNPPQVRPYAVFDWDNTVIKNDISDQTIFWALRNDKILQPPGRNWHNTSRYMTVQGAVALRRACGSLAKPGKPLPTSTNLRCADEILSVRKTQKTTDGKAVFYGENQRYMQAMYAWVGQIMQGYTPAQLRAIAAEARDAALSAPIGATQEVGSSTETAWIRYYPEMNDLIRTLKRAGIEPWIVSASPKEFADVWGPGVGVDSAHTIGISQVVRNGKLTGHLKGCGGLPDGSDAIMPYIDGKRCFINQTILGVKGARALRPMPTSLRPVLAGGDATTDVSMVLDAKGVHVVLNRNKAELMCRAYDNADKRWAVNPMFIEPLPKMEGTYPCSTTAFTDAAGNPGPVRRANGSIIPDQEDTVFGLTQP</sequence>
<organism evidence="13 14">
    <name type="scientific">Tessaracoccus antarcticus</name>
    <dbReference type="NCBI Taxonomy" id="2479848"/>
    <lineage>
        <taxon>Bacteria</taxon>
        <taxon>Bacillati</taxon>
        <taxon>Actinomycetota</taxon>
        <taxon>Actinomycetes</taxon>
        <taxon>Propionibacteriales</taxon>
        <taxon>Propionibacteriaceae</taxon>
        <taxon>Tessaracoccus</taxon>
    </lineage>
</organism>
<comment type="catalytic activity">
    <reaction evidence="10">
        <text>O-phospho-L-serine + H2O = L-serine + phosphate</text>
        <dbReference type="Rhea" id="RHEA:21208"/>
        <dbReference type="ChEBI" id="CHEBI:15377"/>
        <dbReference type="ChEBI" id="CHEBI:33384"/>
        <dbReference type="ChEBI" id="CHEBI:43474"/>
        <dbReference type="ChEBI" id="CHEBI:57524"/>
        <dbReference type="EC" id="3.1.3.3"/>
    </reaction>
</comment>
<comment type="similarity">
    <text evidence="3">Belongs to the HAD-like hydrolase superfamily. SerB family.</text>
</comment>
<comment type="caution">
    <text evidence="13">The sequence shown here is derived from an EMBL/GenBank/DDBJ whole genome shotgun (WGS) entry which is preliminary data.</text>
</comment>
<dbReference type="InterPro" id="IPR023214">
    <property type="entry name" value="HAD_sf"/>
</dbReference>
<evidence type="ECO:0000256" key="12">
    <source>
        <dbReference type="SAM" id="MobiDB-lite"/>
    </source>
</evidence>
<dbReference type="InterPro" id="IPR050582">
    <property type="entry name" value="HAD-like_SerB"/>
</dbReference>
<evidence type="ECO:0000313" key="13">
    <source>
        <dbReference type="EMBL" id="RMB60265.1"/>
    </source>
</evidence>
<comment type="cofactor">
    <cofactor evidence="1">
        <name>Mg(2+)</name>
        <dbReference type="ChEBI" id="CHEBI:18420"/>
    </cofactor>
</comment>
<evidence type="ECO:0000256" key="10">
    <source>
        <dbReference type="ARBA" id="ARBA00048138"/>
    </source>
</evidence>
<proteinExistence type="inferred from homology"/>